<dbReference type="EMBL" id="AP021881">
    <property type="protein sequence ID" value="BBP01405.1"/>
    <property type="molecule type" value="Genomic_DNA"/>
</dbReference>
<evidence type="ECO:0000259" key="1">
    <source>
        <dbReference type="Pfam" id="PF08909"/>
    </source>
</evidence>
<reference evidence="3" key="1">
    <citation type="submission" date="2019-11" db="EMBL/GenBank/DDBJ databases">
        <title>Isolation and characterization of a novel species in the genus Sulfuriferula.</title>
        <authorList>
            <person name="Mochizuki J."/>
            <person name="Kojima H."/>
            <person name="Fukui M."/>
        </authorList>
    </citation>
    <scope>NUCLEOTIDE SEQUENCE [LARGE SCALE GENOMIC DNA]</scope>
    <source>
        <strain evidence="3">SGTM</strain>
    </source>
</reference>
<dbReference type="Proteomes" id="UP000463939">
    <property type="component" value="Chromosome"/>
</dbReference>
<accession>A0A809RIS5</accession>
<keyword evidence="3" id="KW-1185">Reference proteome</keyword>
<sequence>MLDIIQNAKAQWCYTDSEGQQHVDVVAVRAFPLSAPEQGVSIVSSAGHELQWIEDLAHLDNASQMTLATLLAQREFMPEILSINTVSSYATPSVWAVMTDKGETEFTLKGEEDIRRLTHTRLLIADSNGLQFVINDIEKLDHASRRRLDRFL</sequence>
<dbReference type="KEGG" id="sniv:SFSGTM_21130"/>
<feature type="domain" description="DUF1854" evidence="1">
    <location>
        <begin position="22"/>
        <end position="151"/>
    </location>
</feature>
<dbReference type="RefSeq" id="WP_162085188.1">
    <property type="nucleotide sequence ID" value="NZ_AP021881.1"/>
</dbReference>
<evidence type="ECO:0000313" key="2">
    <source>
        <dbReference type="EMBL" id="BBP01405.1"/>
    </source>
</evidence>
<dbReference type="Pfam" id="PF08909">
    <property type="entry name" value="DUF1854"/>
    <property type="match status" value="1"/>
</dbReference>
<organism evidence="2 3">
    <name type="scientific">Sulfuriferula nivalis</name>
    <dbReference type="NCBI Taxonomy" id="2675298"/>
    <lineage>
        <taxon>Bacteria</taxon>
        <taxon>Pseudomonadati</taxon>
        <taxon>Pseudomonadota</taxon>
        <taxon>Betaproteobacteria</taxon>
        <taxon>Nitrosomonadales</taxon>
        <taxon>Sulfuricellaceae</taxon>
        <taxon>Sulfuriferula</taxon>
    </lineage>
</organism>
<name>A0A809RIS5_9PROT</name>
<protein>
    <recommendedName>
        <fullName evidence="1">DUF1854 domain-containing protein</fullName>
    </recommendedName>
</protein>
<dbReference type="InterPro" id="IPR015005">
    <property type="entry name" value="DUF1854"/>
</dbReference>
<dbReference type="AlphaFoldDB" id="A0A809RIS5"/>
<evidence type="ECO:0000313" key="3">
    <source>
        <dbReference type="Proteomes" id="UP000463939"/>
    </source>
</evidence>
<gene>
    <name evidence="2" type="ORF">SFSGTM_21130</name>
</gene>
<proteinExistence type="predicted"/>